<gene>
    <name evidence="1" type="primary">jg4218</name>
    <name evidence="1" type="ORF">PAEG_LOCUS9853</name>
</gene>
<dbReference type="OrthoDB" id="7436381at2759"/>
<name>A0A8S4R5U3_9NEOP</name>
<dbReference type="AlphaFoldDB" id="A0A8S4R5U3"/>
<reference evidence="1" key="1">
    <citation type="submission" date="2022-03" db="EMBL/GenBank/DDBJ databases">
        <authorList>
            <person name="Lindestad O."/>
        </authorList>
    </citation>
    <scope>NUCLEOTIDE SEQUENCE</scope>
</reference>
<organism evidence="1 2">
    <name type="scientific">Pararge aegeria aegeria</name>
    <dbReference type="NCBI Taxonomy" id="348720"/>
    <lineage>
        <taxon>Eukaryota</taxon>
        <taxon>Metazoa</taxon>
        <taxon>Ecdysozoa</taxon>
        <taxon>Arthropoda</taxon>
        <taxon>Hexapoda</taxon>
        <taxon>Insecta</taxon>
        <taxon>Pterygota</taxon>
        <taxon>Neoptera</taxon>
        <taxon>Endopterygota</taxon>
        <taxon>Lepidoptera</taxon>
        <taxon>Glossata</taxon>
        <taxon>Ditrysia</taxon>
        <taxon>Papilionoidea</taxon>
        <taxon>Nymphalidae</taxon>
        <taxon>Satyrinae</taxon>
        <taxon>Satyrini</taxon>
        <taxon>Parargina</taxon>
        <taxon>Pararge</taxon>
    </lineage>
</organism>
<evidence type="ECO:0000313" key="2">
    <source>
        <dbReference type="Proteomes" id="UP000838756"/>
    </source>
</evidence>
<comment type="caution">
    <text evidence="1">The sequence shown here is derived from an EMBL/GenBank/DDBJ whole genome shotgun (WGS) entry which is preliminary data.</text>
</comment>
<dbReference type="EMBL" id="CAKXAJ010024821">
    <property type="protein sequence ID" value="CAH2230666.1"/>
    <property type="molecule type" value="Genomic_DNA"/>
</dbReference>
<keyword evidence="2" id="KW-1185">Reference proteome</keyword>
<accession>A0A8S4R5U3</accession>
<sequence>MQRNFAKYITILEDKIEEVQTDTRKTNFEMKNLPKKNNETEEDLMDIVLSLSNKIYCKIKKSDIRDMYRIRSLVISEQKENDV</sequence>
<evidence type="ECO:0000313" key="1">
    <source>
        <dbReference type="EMBL" id="CAH2230666.1"/>
    </source>
</evidence>
<proteinExistence type="predicted"/>
<protein>
    <submittedName>
        <fullName evidence="1">Jg4218 protein</fullName>
    </submittedName>
</protein>
<dbReference type="Proteomes" id="UP000838756">
    <property type="component" value="Unassembled WGS sequence"/>
</dbReference>